<protein>
    <submittedName>
        <fullName evidence="2">Uncharacterized protein</fullName>
    </submittedName>
</protein>
<evidence type="ECO:0000313" key="2">
    <source>
        <dbReference type="EMBL" id="GFX98882.1"/>
    </source>
</evidence>
<dbReference type="Proteomes" id="UP000887159">
    <property type="component" value="Unassembled WGS sequence"/>
</dbReference>
<evidence type="ECO:0000256" key="1">
    <source>
        <dbReference type="SAM" id="MobiDB-lite"/>
    </source>
</evidence>
<proteinExistence type="predicted"/>
<name>A0A8X6V8K4_TRICX</name>
<accession>A0A8X6V8K4</accession>
<dbReference type="EMBL" id="BMAU01021203">
    <property type="protein sequence ID" value="GFX98882.1"/>
    <property type="molecule type" value="Genomic_DNA"/>
</dbReference>
<gene>
    <name evidence="2" type="ORF">TNCV_1504581</name>
</gene>
<keyword evidence="3" id="KW-1185">Reference proteome</keyword>
<dbReference type="AlphaFoldDB" id="A0A8X6V8K4"/>
<organism evidence="2 3">
    <name type="scientific">Trichonephila clavipes</name>
    <name type="common">Golden silk orbweaver</name>
    <name type="synonym">Nephila clavipes</name>
    <dbReference type="NCBI Taxonomy" id="2585209"/>
    <lineage>
        <taxon>Eukaryota</taxon>
        <taxon>Metazoa</taxon>
        <taxon>Ecdysozoa</taxon>
        <taxon>Arthropoda</taxon>
        <taxon>Chelicerata</taxon>
        <taxon>Arachnida</taxon>
        <taxon>Araneae</taxon>
        <taxon>Araneomorphae</taxon>
        <taxon>Entelegynae</taxon>
        <taxon>Araneoidea</taxon>
        <taxon>Nephilidae</taxon>
        <taxon>Trichonephila</taxon>
    </lineage>
</organism>
<evidence type="ECO:0000313" key="3">
    <source>
        <dbReference type="Proteomes" id="UP000887159"/>
    </source>
</evidence>
<sequence length="86" mass="9665">MRPSDPPSQQETALDVNGKNVQNDGSVLQGMYINCNQRTWGNRNFVEAAVFRCLGGEIQPFGCSFEKREVEKPQQGDLWESTAWGD</sequence>
<reference evidence="2" key="1">
    <citation type="submission" date="2020-08" db="EMBL/GenBank/DDBJ databases">
        <title>Multicomponent nature underlies the extraordinary mechanical properties of spider dragline silk.</title>
        <authorList>
            <person name="Kono N."/>
            <person name="Nakamura H."/>
            <person name="Mori M."/>
            <person name="Yoshida Y."/>
            <person name="Ohtoshi R."/>
            <person name="Malay A.D."/>
            <person name="Moran D.A.P."/>
            <person name="Tomita M."/>
            <person name="Numata K."/>
            <person name="Arakawa K."/>
        </authorList>
    </citation>
    <scope>NUCLEOTIDE SEQUENCE</scope>
</reference>
<feature type="region of interest" description="Disordered" evidence="1">
    <location>
        <begin position="1"/>
        <end position="20"/>
    </location>
</feature>
<comment type="caution">
    <text evidence="2">The sequence shown here is derived from an EMBL/GenBank/DDBJ whole genome shotgun (WGS) entry which is preliminary data.</text>
</comment>